<evidence type="ECO:0000259" key="1">
    <source>
        <dbReference type="Pfam" id="PF01037"/>
    </source>
</evidence>
<dbReference type="Pfam" id="PF01037">
    <property type="entry name" value="AsnC_trans_reg"/>
    <property type="match status" value="1"/>
</dbReference>
<dbReference type="InterPro" id="IPR019887">
    <property type="entry name" value="Tscrpt_reg_AsnC/Lrp_C"/>
</dbReference>
<name>A0ABY7BBX5_9PSEU</name>
<dbReference type="Proteomes" id="UP001163203">
    <property type="component" value="Chromosome"/>
</dbReference>
<sequence>MRVESGQQFVVADRLASMPEVDEVHLTTSAYELIVHASSVSDSDALEFYVRHIEQGAGIQESLSTHVVETITHGAATLQDHFEQFDEQASKAKGLSGLLDLACDVATASLGSDRVHLATGEVWPDDPVPSPRPSMMRWRGLSSRYVEEISAKGQVEGVVLPNIVKHNQHVFVADAQTDPLFRSVTDLVVSEGFHGWMGMPVRAGDTRCGTLCLYWDTVITYREDRVRQVQQLADILGKHLSLYSSGSPNASAALA</sequence>
<evidence type="ECO:0000259" key="2">
    <source>
        <dbReference type="Pfam" id="PF01590"/>
    </source>
</evidence>
<proteinExistence type="predicted"/>
<reference evidence="3" key="1">
    <citation type="submission" date="2022-11" db="EMBL/GenBank/DDBJ databases">
        <authorList>
            <person name="Mo P."/>
        </authorList>
    </citation>
    <scope>NUCLEOTIDE SEQUENCE</scope>
    <source>
        <strain evidence="3">HUAS 11-8</strain>
    </source>
</reference>
<dbReference type="Gene3D" id="3.30.70.920">
    <property type="match status" value="1"/>
</dbReference>
<accession>A0ABY7BBX5</accession>
<dbReference type="InterPro" id="IPR029016">
    <property type="entry name" value="GAF-like_dom_sf"/>
</dbReference>
<dbReference type="InterPro" id="IPR011008">
    <property type="entry name" value="Dimeric_a/b-barrel"/>
</dbReference>
<dbReference type="SUPFAM" id="SSF54909">
    <property type="entry name" value="Dimeric alpha+beta barrel"/>
    <property type="match status" value="1"/>
</dbReference>
<dbReference type="Pfam" id="PF01590">
    <property type="entry name" value="GAF"/>
    <property type="match status" value="1"/>
</dbReference>
<protein>
    <submittedName>
        <fullName evidence="3">GAF domain-containing protein</fullName>
    </submittedName>
</protein>
<gene>
    <name evidence="3" type="ORF">ORV05_13480</name>
</gene>
<dbReference type="RefSeq" id="WP_268758830.1">
    <property type="nucleotide sequence ID" value="NZ_CP113836.1"/>
</dbReference>
<keyword evidence="4" id="KW-1185">Reference proteome</keyword>
<evidence type="ECO:0000313" key="3">
    <source>
        <dbReference type="EMBL" id="WAL68737.1"/>
    </source>
</evidence>
<dbReference type="InterPro" id="IPR003018">
    <property type="entry name" value="GAF"/>
</dbReference>
<dbReference type="SUPFAM" id="SSF55781">
    <property type="entry name" value="GAF domain-like"/>
    <property type="match status" value="1"/>
</dbReference>
<feature type="domain" description="Transcription regulator AsnC/Lrp ligand binding" evidence="1">
    <location>
        <begin position="3"/>
        <end position="69"/>
    </location>
</feature>
<feature type="domain" description="GAF" evidence="2">
    <location>
        <begin position="97"/>
        <end position="239"/>
    </location>
</feature>
<organism evidence="3 4">
    <name type="scientific">Amycolatopsis cynarae</name>
    <dbReference type="NCBI Taxonomy" id="2995223"/>
    <lineage>
        <taxon>Bacteria</taxon>
        <taxon>Bacillati</taxon>
        <taxon>Actinomycetota</taxon>
        <taxon>Actinomycetes</taxon>
        <taxon>Pseudonocardiales</taxon>
        <taxon>Pseudonocardiaceae</taxon>
        <taxon>Amycolatopsis</taxon>
    </lineage>
</organism>
<dbReference type="Gene3D" id="3.30.450.40">
    <property type="match status" value="1"/>
</dbReference>
<dbReference type="EMBL" id="CP113836">
    <property type="protein sequence ID" value="WAL68737.1"/>
    <property type="molecule type" value="Genomic_DNA"/>
</dbReference>
<evidence type="ECO:0000313" key="4">
    <source>
        <dbReference type="Proteomes" id="UP001163203"/>
    </source>
</evidence>